<reference evidence="2" key="1">
    <citation type="submission" date="2022-11" db="UniProtKB">
        <authorList>
            <consortium name="WormBaseParasite"/>
        </authorList>
    </citation>
    <scope>IDENTIFICATION</scope>
</reference>
<accession>A0A914CQW6</accession>
<name>A0A914CQW6_9BILA</name>
<dbReference type="WBParaSite" id="ACRNAN_scaffold12883.g22102.t1">
    <property type="protein sequence ID" value="ACRNAN_scaffold12883.g22102.t1"/>
    <property type="gene ID" value="ACRNAN_scaffold12883.g22102"/>
</dbReference>
<evidence type="ECO:0000313" key="1">
    <source>
        <dbReference type="Proteomes" id="UP000887540"/>
    </source>
</evidence>
<sequence>MATAHEDTASLPVCVVPDGKVGLVVDDGTTLSTLDGSHAQKALGSCDCSVGTKRFYNPARRRIPNDTYTDNQDAFILDSTRGCANLCFCNEARTKCYVGQDANTYVEFSPSCTGGECHVYAVPYTQVFDNIQFNGVKNSATGAAFSSPNPYTVPVSPSSGYIKTGAISCRGCSHIRGTTC</sequence>
<dbReference type="AlphaFoldDB" id="A0A914CQW6"/>
<organism evidence="1 2">
    <name type="scientific">Acrobeloides nanus</name>
    <dbReference type="NCBI Taxonomy" id="290746"/>
    <lineage>
        <taxon>Eukaryota</taxon>
        <taxon>Metazoa</taxon>
        <taxon>Ecdysozoa</taxon>
        <taxon>Nematoda</taxon>
        <taxon>Chromadorea</taxon>
        <taxon>Rhabditida</taxon>
        <taxon>Tylenchina</taxon>
        <taxon>Cephalobomorpha</taxon>
        <taxon>Cephaloboidea</taxon>
        <taxon>Cephalobidae</taxon>
        <taxon>Acrobeloides</taxon>
    </lineage>
</organism>
<dbReference type="Proteomes" id="UP000887540">
    <property type="component" value="Unplaced"/>
</dbReference>
<protein>
    <submittedName>
        <fullName evidence="2">Uncharacterized protein</fullName>
    </submittedName>
</protein>
<proteinExistence type="predicted"/>
<evidence type="ECO:0000313" key="2">
    <source>
        <dbReference type="WBParaSite" id="ACRNAN_scaffold12883.g22102.t1"/>
    </source>
</evidence>
<keyword evidence="1" id="KW-1185">Reference proteome</keyword>